<feature type="chain" id="PRO_5037434174" evidence="1">
    <location>
        <begin position="23"/>
        <end position="359"/>
    </location>
</feature>
<organism evidence="3 4">
    <name type="scientific">Plectus sambesii</name>
    <dbReference type="NCBI Taxonomy" id="2011161"/>
    <lineage>
        <taxon>Eukaryota</taxon>
        <taxon>Metazoa</taxon>
        <taxon>Ecdysozoa</taxon>
        <taxon>Nematoda</taxon>
        <taxon>Chromadorea</taxon>
        <taxon>Plectida</taxon>
        <taxon>Plectina</taxon>
        <taxon>Plectoidea</taxon>
        <taxon>Plectidae</taxon>
        <taxon>Plectus</taxon>
    </lineage>
</organism>
<name>A0A914X7Q0_9BILA</name>
<proteinExistence type="predicted"/>
<protein>
    <submittedName>
        <fullName evidence="4">EF-hand domain-containing protein</fullName>
    </submittedName>
</protein>
<evidence type="ECO:0000259" key="2">
    <source>
        <dbReference type="PROSITE" id="PS50222"/>
    </source>
</evidence>
<dbReference type="PROSITE" id="PS50222">
    <property type="entry name" value="EF_HAND_2"/>
    <property type="match status" value="2"/>
</dbReference>
<keyword evidence="1" id="KW-0732">Signal</keyword>
<evidence type="ECO:0000313" key="4">
    <source>
        <dbReference type="WBParaSite" id="PSAMB.scaffold688size43729.g7988.t1"/>
    </source>
</evidence>
<dbReference type="GO" id="GO:0005509">
    <property type="term" value="F:calcium ion binding"/>
    <property type="evidence" value="ECO:0007669"/>
    <property type="project" value="InterPro"/>
</dbReference>
<feature type="signal peptide" evidence="1">
    <location>
        <begin position="1"/>
        <end position="22"/>
    </location>
</feature>
<accession>A0A914X7Q0</accession>
<dbReference type="InterPro" id="IPR002048">
    <property type="entry name" value="EF_hand_dom"/>
</dbReference>
<evidence type="ECO:0000256" key="1">
    <source>
        <dbReference type="SAM" id="SignalP"/>
    </source>
</evidence>
<dbReference type="SUPFAM" id="SSF47473">
    <property type="entry name" value="EF-hand"/>
    <property type="match status" value="1"/>
</dbReference>
<dbReference type="SMART" id="SM00054">
    <property type="entry name" value="EFh"/>
    <property type="match status" value="4"/>
</dbReference>
<dbReference type="InterPro" id="IPR011992">
    <property type="entry name" value="EF-hand-dom_pair"/>
</dbReference>
<dbReference type="Proteomes" id="UP000887566">
    <property type="component" value="Unplaced"/>
</dbReference>
<feature type="domain" description="EF-hand" evidence="2">
    <location>
        <begin position="311"/>
        <end position="346"/>
    </location>
</feature>
<dbReference type="Gene3D" id="1.10.238.10">
    <property type="entry name" value="EF-hand"/>
    <property type="match status" value="2"/>
</dbReference>
<dbReference type="WBParaSite" id="PSAMB.scaffold688size43729.g7988.t1">
    <property type="protein sequence ID" value="PSAMB.scaffold688size43729.g7988.t1"/>
    <property type="gene ID" value="PSAMB.scaffold688size43729.g7988"/>
</dbReference>
<feature type="domain" description="EF-hand" evidence="2">
    <location>
        <begin position="236"/>
        <end position="271"/>
    </location>
</feature>
<dbReference type="Pfam" id="PF13202">
    <property type="entry name" value="EF-hand_5"/>
    <property type="match status" value="2"/>
</dbReference>
<dbReference type="PROSITE" id="PS51257">
    <property type="entry name" value="PROKAR_LIPOPROTEIN"/>
    <property type="match status" value="1"/>
</dbReference>
<reference evidence="4" key="1">
    <citation type="submission" date="2022-11" db="UniProtKB">
        <authorList>
            <consortium name="WormBaseParasite"/>
        </authorList>
    </citation>
    <scope>IDENTIFICATION</scope>
</reference>
<dbReference type="AlphaFoldDB" id="A0A914X7Q0"/>
<sequence length="359" mass="41124">MQKMTIAHFCFAFACFISAVAAESLSYPSSQSYQGCNITRLANTPFGTKTVYYLVNEKYGKVQRPECSSFTSQENCLALASHSQNAVPFVIDAYDATYAKLRIANTNGSYEANDNQSVALSVSNDYYNSYGSIIFQATLNDVCNEDCFQLRFEPSSGFCSLVFRYSSYVISAKEYESSEYGKMAQLYRTYPSNPPEPEQQWRLEPATDADTLFGQVDQNQDGEITFDECLKAGYPNLFSSLKSTFDKYDKNNNGFVTREEEKSYQKKLVADTKEQRRISLEQFIEEFDANNDTKLQSDDIRTFLAVNYRLIARDSFATAFAKYDRNGDKGFDIDEFDNFIVNMRNEVRDFMPLRTRSYY</sequence>
<evidence type="ECO:0000313" key="3">
    <source>
        <dbReference type="Proteomes" id="UP000887566"/>
    </source>
</evidence>
<keyword evidence="3" id="KW-1185">Reference proteome</keyword>